<dbReference type="Gene3D" id="1.10.357.10">
    <property type="entry name" value="Tetracycline Repressor, domain 2"/>
    <property type="match status" value="1"/>
</dbReference>
<evidence type="ECO:0000313" key="7">
    <source>
        <dbReference type="Proteomes" id="UP000603904"/>
    </source>
</evidence>
<dbReference type="SUPFAM" id="SSF46689">
    <property type="entry name" value="Homeodomain-like"/>
    <property type="match status" value="1"/>
</dbReference>
<gene>
    <name evidence="6" type="ORF">Mco01_09160</name>
</gene>
<dbReference type="InterPro" id="IPR049445">
    <property type="entry name" value="TetR_SbtR-like_C"/>
</dbReference>
<dbReference type="Proteomes" id="UP000603904">
    <property type="component" value="Unassembled WGS sequence"/>
</dbReference>
<dbReference type="InterPro" id="IPR036271">
    <property type="entry name" value="Tet_transcr_reg_TetR-rel_C_sf"/>
</dbReference>
<sequence length="184" mass="20473">MRADARRNYDRLLAEARVLFEEQGPDAPLEDIARRAEVGIGTLYRHFPTRQALQEAVYRDQIEALAQEAYDLAERSRPEEALLPWIRSMLAHAVAKRGLNRALMATLGRESDLFAACRQQLNAAGEALLTPAQEAGAVRKDLEVGELLKLVHGVSVATERSPGDADRLITLIIEGLRPVDDRPR</sequence>
<proteinExistence type="predicted"/>
<keyword evidence="1" id="KW-0805">Transcription regulation</keyword>
<dbReference type="SUPFAM" id="SSF48498">
    <property type="entry name" value="Tetracyclin repressor-like, C-terminal domain"/>
    <property type="match status" value="1"/>
</dbReference>
<accession>A0ABQ4FSW7</accession>
<keyword evidence="2 4" id="KW-0238">DNA-binding</keyword>
<keyword evidence="3" id="KW-0804">Transcription</keyword>
<organism evidence="6 7">
    <name type="scientific">Microbispora corallina</name>
    <dbReference type="NCBI Taxonomy" id="83302"/>
    <lineage>
        <taxon>Bacteria</taxon>
        <taxon>Bacillati</taxon>
        <taxon>Actinomycetota</taxon>
        <taxon>Actinomycetes</taxon>
        <taxon>Streptosporangiales</taxon>
        <taxon>Streptosporangiaceae</taxon>
        <taxon>Microbispora</taxon>
    </lineage>
</organism>
<dbReference type="EMBL" id="BOOC01000003">
    <property type="protein sequence ID" value="GIH37916.1"/>
    <property type="molecule type" value="Genomic_DNA"/>
</dbReference>
<dbReference type="PANTHER" id="PTHR30055:SF234">
    <property type="entry name" value="HTH-TYPE TRANSCRIPTIONAL REGULATOR BETI"/>
    <property type="match status" value="1"/>
</dbReference>
<reference evidence="6 7" key="1">
    <citation type="submission" date="2021-01" db="EMBL/GenBank/DDBJ databases">
        <title>Whole genome shotgun sequence of Microbispora corallina NBRC 16416.</title>
        <authorList>
            <person name="Komaki H."/>
            <person name="Tamura T."/>
        </authorList>
    </citation>
    <scope>NUCLEOTIDE SEQUENCE [LARGE SCALE GENOMIC DNA]</scope>
    <source>
        <strain evidence="6 7">NBRC 16416</strain>
    </source>
</reference>
<dbReference type="Pfam" id="PF00440">
    <property type="entry name" value="TetR_N"/>
    <property type="match status" value="1"/>
</dbReference>
<evidence type="ECO:0000256" key="4">
    <source>
        <dbReference type="PROSITE-ProRule" id="PRU00335"/>
    </source>
</evidence>
<dbReference type="PROSITE" id="PS50977">
    <property type="entry name" value="HTH_TETR_2"/>
    <property type="match status" value="1"/>
</dbReference>
<evidence type="ECO:0000256" key="3">
    <source>
        <dbReference type="ARBA" id="ARBA00023163"/>
    </source>
</evidence>
<dbReference type="InterPro" id="IPR009057">
    <property type="entry name" value="Homeodomain-like_sf"/>
</dbReference>
<feature type="domain" description="HTH tetR-type" evidence="5">
    <location>
        <begin position="6"/>
        <end position="65"/>
    </location>
</feature>
<name>A0ABQ4FSW7_9ACTN</name>
<dbReference type="PANTHER" id="PTHR30055">
    <property type="entry name" value="HTH-TYPE TRANSCRIPTIONAL REGULATOR RUTR"/>
    <property type="match status" value="1"/>
</dbReference>
<feature type="DNA-binding region" description="H-T-H motif" evidence="4">
    <location>
        <begin position="28"/>
        <end position="47"/>
    </location>
</feature>
<keyword evidence="7" id="KW-1185">Reference proteome</keyword>
<dbReference type="Pfam" id="PF21597">
    <property type="entry name" value="TetR_C_43"/>
    <property type="match status" value="1"/>
</dbReference>
<comment type="caution">
    <text evidence="6">The sequence shown here is derived from an EMBL/GenBank/DDBJ whole genome shotgun (WGS) entry which is preliminary data.</text>
</comment>
<evidence type="ECO:0000256" key="1">
    <source>
        <dbReference type="ARBA" id="ARBA00023015"/>
    </source>
</evidence>
<evidence type="ECO:0000256" key="2">
    <source>
        <dbReference type="ARBA" id="ARBA00023125"/>
    </source>
</evidence>
<protein>
    <submittedName>
        <fullName evidence="6">TetR family transcriptional regulator</fullName>
    </submittedName>
</protein>
<dbReference type="InterPro" id="IPR001647">
    <property type="entry name" value="HTH_TetR"/>
</dbReference>
<dbReference type="PRINTS" id="PR00455">
    <property type="entry name" value="HTHTETR"/>
</dbReference>
<dbReference type="InterPro" id="IPR050109">
    <property type="entry name" value="HTH-type_TetR-like_transc_reg"/>
</dbReference>
<evidence type="ECO:0000313" key="6">
    <source>
        <dbReference type="EMBL" id="GIH37916.1"/>
    </source>
</evidence>
<evidence type="ECO:0000259" key="5">
    <source>
        <dbReference type="PROSITE" id="PS50977"/>
    </source>
</evidence>